<dbReference type="GeneID" id="119720069"/>
<organism evidence="2 3">
    <name type="scientific">Patiria miniata</name>
    <name type="common">Bat star</name>
    <name type="synonym">Asterina miniata</name>
    <dbReference type="NCBI Taxonomy" id="46514"/>
    <lineage>
        <taxon>Eukaryota</taxon>
        <taxon>Metazoa</taxon>
        <taxon>Echinodermata</taxon>
        <taxon>Eleutherozoa</taxon>
        <taxon>Asterozoa</taxon>
        <taxon>Asteroidea</taxon>
        <taxon>Valvatacea</taxon>
        <taxon>Valvatida</taxon>
        <taxon>Asterinidae</taxon>
        <taxon>Patiria</taxon>
    </lineage>
</organism>
<evidence type="ECO:0000313" key="2">
    <source>
        <dbReference type="EnsemblMetazoa" id="XP_038045518.1"/>
    </source>
</evidence>
<reference evidence="2" key="1">
    <citation type="submission" date="2022-11" db="UniProtKB">
        <authorList>
            <consortium name="EnsemblMetazoa"/>
        </authorList>
    </citation>
    <scope>IDENTIFICATION</scope>
</reference>
<dbReference type="OrthoDB" id="8960663at2759"/>
<evidence type="ECO:0000313" key="3">
    <source>
        <dbReference type="Proteomes" id="UP000887568"/>
    </source>
</evidence>
<name>A0A913Z117_PATMI</name>
<dbReference type="AlphaFoldDB" id="A0A913Z117"/>
<dbReference type="EnsemblMetazoa" id="XM_038189590.1">
    <property type="protein sequence ID" value="XP_038045518.1"/>
    <property type="gene ID" value="LOC119720069"/>
</dbReference>
<feature type="region of interest" description="Disordered" evidence="1">
    <location>
        <begin position="143"/>
        <end position="165"/>
    </location>
</feature>
<dbReference type="Proteomes" id="UP000887568">
    <property type="component" value="Unplaced"/>
</dbReference>
<feature type="compositionally biased region" description="Pro residues" evidence="1">
    <location>
        <begin position="155"/>
        <end position="165"/>
    </location>
</feature>
<sequence length="165" mass="18536">MIPVFKRRKGDGSLLISDSGEALAVRRERRGKGYYVPPKSPTVVRADAVGRVQHLGGDVRNSKHLLGQFQIQFGQFRNETFLWLAENALGYIAHLVAITENESAHSDSKNNWVNKMALVKYLRLFPEGNEAISVKAGKKGRSLPLPLPLHHRSFQPPPIQYEPSR</sequence>
<dbReference type="OMA" id="DERWVNK"/>
<proteinExistence type="predicted"/>
<dbReference type="RefSeq" id="XP_038045518.1">
    <property type="nucleotide sequence ID" value="XM_038189590.1"/>
</dbReference>
<accession>A0A913Z117</accession>
<keyword evidence="3" id="KW-1185">Reference proteome</keyword>
<evidence type="ECO:0000256" key="1">
    <source>
        <dbReference type="SAM" id="MobiDB-lite"/>
    </source>
</evidence>
<protein>
    <submittedName>
        <fullName evidence="2">Uncharacterized protein</fullName>
    </submittedName>
</protein>